<dbReference type="EMBL" id="VRMA01000055">
    <property type="protein sequence ID" value="TXK56471.1"/>
    <property type="molecule type" value="Genomic_DNA"/>
</dbReference>
<organism evidence="1 3">
    <name type="scientific">Campylobacter helveticus</name>
    <dbReference type="NCBI Taxonomy" id="28898"/>
    <lineage>
        <taxon>Bacteria</taxon>
        <taxon>Pseudomonadati</taxon>
        <taxon>Campylobacterota</taxon>
        <taxon>Epsilonproteobacteria</taxon>
        <taxon>Campylobacterales</taxon>
        <taxon>Campylobacteraceae</taxon>
        <taxon>Campylobacter</taxon>
    </lineage>
</organism>
<evidence type="ECO:0000313" key="3">
    <source>
        <dbReference type="Proteomes" id="UP000306813"/>
    </source>
</evidence>
<reference evidence="2 4" key="2">
    <citation type="submission" date="2019-08" db="EMBL/GenBank/DDBJ databases">
        <title>Rapid identification of Enteric Bacteria from Whole Genome Sequences (WGS) using Average Nucleotide Identity (ANI).</title>
        <authorList>
            <person name="Lane C."/>
        </authorList>
    </citation>
    <scope>NUCLEOTIDE SEQUENCE [LARGE SCALE GENOMIC DNA]</scope>
    <source>
        <strain evidence="2 4">D4984</strain>
    </source>
</reference>
<name>A0AAX2UK75_9BACT</name>
<protein>
    <submittedName>
        <fullName evidence="1">Uncharacterized protein</fullName>
    </submittedName>
</protein>
<dbReference type="EMBL" id="VDBS01000052">
    <property type="protein sequence ID" value="TNB56654.1"/>
    <property type="molecule type" value="Genomic_DNA"/>
</dbReference>
<evidence type="ECO:0000313" key="4">
    <source>
        <dbReference type="Proteomes" id="UP000321317"/>
    </source>
</evidence>
<dbReference type="Proteomes" id="UP000321317">
    <property type="component" value="Unassembled WGS sequence"/>
</dbReference>
<sequence length="67" mass="7393">MYEKKDLMALNIAQKAREFGDGDLINEALVSQLINAPLNTPSAEEKKDLTQFLNTLISSKEAALLSK</sequence>
<evidence type="ECO:0000313" key="2">
    <source>
        <dbReference type="EMBL" id="TXK56471.1"/>
    </source>
</evidence>
<dbReference type="Proteomes" id="UP000306813">
    <property type="component" value="Unassembled WGS sequence"/>
</dbReference>
<evidence type="ECO:0000313" key="1">
    <source>
        <dbReference type="EMBL" id="TNB56654.1"/>
    </source>
</evidence>
<accession>A0AAX2UK75</accession>
<dbReference type="GeneID" id="52036682"/>
<dbReference type="AlphaFoldDB" id="A0AAX2UK75"/>
<dbReference type="RefSeq" id="WP_082199625.1">
    <property type="nucleotide sequence ID" value="NZ_CAUWMG010000024.1"/>
</dbReference>
<keyword evidence="4" id="KW-1185">Reference proteome</keyword>
<proteinExistence type="predicted"/>
<comment type="caution">
    <text evidence="1">The sequence shown here is derived from an EMBL/GenBank/DDBJ whole genome shotgun (WGS) entry which is preliminary data.</text>
</comment>
<gene>
    <name evidence="1" type="ORF">FDW42_06885</name>
    <name evidence="2" type="ORF">FVD16_07175</name>
</gene>
<dbReference type="KEGG" id="chv:CHELV3228_0779"/>
<reference evidence="1 3" key="1">
    <citation type="submission" date="2019-05" db="EMBL/GenBank/DDBJ databases">
        <title>Draft genomes of eight strains of Campylobacter helveticus isolated from cats and a dog in New Zealand.</title>
        <authorList>
            <person name="Bojanic K."/>
            <person name="Midwinter A.C."/>
            <person name="Biggs P.J."/>
            <person name="Acke E."/>
            <person name="Cornelius A.J."/>
            <person name="Marshall J.C."/>
        </authorList>
    </citation>
    <scope>NUCLEOTIDE SEQUENCE [LARGE SCALE GENOMIC DNA]</scope>
    <source>
        <strain evidence="1 3">ACP123b</strain>
    </source>
</reference>